<evidence type="ECO:0000256" key="1">
    <source>
        <dbReference type="ARBA" id="ARBA00022679"/>
    </source>
</evidence>
<dbReference type="CDD" id="cd05151">
    <property type="entry name" value="ChoK-like"/>
    <property type="match status" value="1"/>
</dbReference>
<dbReference type="GO" id="GO:0006772">
    <property type="term" value="P:thiamine metabolic process"/>
    <property type="evidence" value="ECO:0007669"/>
    <property type="project" value="InterPro"/>
</dbReference>
<dbReference type="PANTHER" id="PTHR22603">
    <property type="entry name" value="CHOLINE/ETHANOALAMINE KINASE"/>
    <property type="match status" value="1"/>
</dbReference>
<sequence length="293" mass="33503">MAWFSWQQAKQLDPSLNALDGFFASPPVKVQTVTGGLTNRCWRLESSEGLAYVWRPTSNVCKAFAISRHNEYQVLNAITPLNLGPKPVFVHEQGLLVEWVPGETLTKPGIDIEELLPIAARVHEYPATAVPLVPFSYLSRIDHYWLELSGQYVGTEYEALYQKWRSEPSVAQVPAALCHFDLGCYNLVRGEEGVKVIDWEYAGLADPRLDLTLILQLADVPIELGVEQYCQIRGIEDVALWLEGVRAWMPRTRMMAMLWYLLAYKLWDDEQYLDSAREFKDLLCMEDHCFDNS</sequence>
<dbReference type="InterPro" id="IPR011009">
    <property type="entry name" value="Kinase-like_dom_sf"/>
</dbReference>
<dbReference type="GO" id="GO:0006646">
    <property type="term" value="P:phosphatidylethanolamine biosynthetic process"/>
    <property type="evidence" value="ECO:0007669"/>
    <property type="project" value="TreeGrafter"/>
</dbReference>
<feature type="domain" description="Aminoglycoside phosphotransferase" evidence="5">
    <location>
        <begin position="30"/>
        <end position="225"/>
    </location>
</feature>
<dbReference type="Proteomes" id="UP000031586">
    <property type="component" value="Unassembled WGS sequence"/>
</dbReference>
<dbReference type="InterPro" id="IPR002575">
    <property type="entry name" value="Aminoglycoside_PTrfase"/>
</dbReference>
<proteinExistence type="predicted"/>
<dbReference type="PATRIC" id="fig|1229493.5.peg.3899"/>
<dbReference type="SUPFAM" id="SSF56112">
    <property type="entry name" value="Protein kinase-like (PK-like)"/>
    <property type="match status" value="1"/>
</dbReference>
<evidence type="ECO:0000313" key="6">
    <source>
        <dbReference type="EMBL" id="KIF50906.1"/>
    </source>
</evidence>
<comment type="caution">
    <text evidence="6">The sequence shown here is derived from an EMBL/GenBank/DDBJ whole genome shotgun (WGS) entry which is preliminary data.</text>
</comment>
<keyword evidence="4" id="KW-0067">ATP-binding</keyword>
<name>A0A0C1ZD40_9VIBR</name>
<gene>
    <name evidence="6" type="ORF">H735_22465</name>
</gene>
<dbReference type="Gene3D" id="3.90.1200.10">
    <property type="match status" value="1"/>
</dbReference>
<dbReference type="Gene3D" id="3.30.200.20">
    <property type="entry name" value="Phosphorylase Kinase, domain 1"/>
    <property type="match status" value="1"/>
</dbReference>
<evidence type="ECO:0000313" key="7">
    <source>
        <dbReference type="Proteomes" id="UP000031586"/>
    </source>
</evidence>
<keyword evidence="2" id="KW-0547">Nucleotide-binding</keyword>
<keyword evidence="1" id="KW-0808">Transferase</keyword>
<dbReference type="RefSeq" id="WP_020195036.1">
    <property type="nucleotide sequence ID" value="NZ_BAOH01000011.1"/>
</dbReference>
<protein>
    <submittedName>
        <fullName evidence="6">Thiamine kinase</fullName>
    </submittedName>
</protein>
<accession>A0A0C1ZD40</accession>
<keyword evidence="3 6" id="KW-0418">Kinase</keyword>
<evidence type="ECO:0000259" key="5">
    <source>
        <dbReference type="Pfam" id="PF01636"/>
    </source>
</evidence>
<dbReference type="EMBL" id="JPRD01000046">
    <property type="protein sequence ID" value="KIF50906.1"/>
    <property type="molecule type" value="Genomic_DNA"/>
</dbReference>
<evidence type="ECO:0000256" key="2">
    <source>
        <dbReference type="ARBA" id="ARBA00022741"/>
    </source>
</evidence>
<dbReference type="GO" id="GO:0005524">
    <property type="term" value="F:ATP binding"/>
    <property type="evidence" value="ECO:0007669"/>
    <property type="project" value="UniProtKB-KW"/>
</dbReference>
<dbReference type="AlphaFoldDB" id="A0A0C1ZD40"/>
<dbReference type="PANTHER" id="PTHR22603:SF66">
    <property type="entry name" value="ETHANOLAMINE KINASE"/>
    <property type="match status" value="1"/>
</dbReference>
<dbReference type="GO" id="GO:0004305">
    <property type="term" value="F:ethanolamine kinase activity"/>
    <property type="evidence" value="ECO:0007669"/>
    <property type="project" value="TreeGrafter"/>
</dbReference>
<dbReference type="NCBIfam" id="TIGR02721">
    <property type="entry name" value="ycfN_thiK"/>
    <property type="match status" value="1"/>
</dbReference>
<dbReference type="GO" id="GO:0005737">
    <property type="term" value="C:cytoplasm"/>
    <property type="evidence" value="ECO:0007669"/>
    <property type="project" value="TreeGrafter"/>
</dbReference>
<evidence type="ECO:0000256" key="4">
    <source>
        <dbReference type="ARBA" id="ARBA00022840"/>
    </source>
</evidence>
<evidence type="ECO:0000256" key="3">
    <source>
        <dbReference type="ARBA" id="ARBA00022777"/>
    </source>
</evidence>
<dbReference type="GO" id="GO:0019165">
    <property type="term" value="F:thiamine kinase activity"/>
    <property type="evidence" value="ECO:0007669"/>
    <property type="project" value="InterPro"/>
</dbReference>
<dbReference type="InterPro" id="IPR014093">
    <property type="entry name" value="Thiamine_kinase"/>
</dbReference>
<dbReference type="Pfam" id="PF01636">
    <property type="entry name" value="APH"/>
    <property type="match status" value="1"/>
</dbReference>
<organism evidence="6 7">
    <name type="scientific">Vibrio owensii CAIM 1854 = LMG 25443</name>
    <dbReference type="NCBI Taxonomy" id="1229493"/>
    <lineage>
        <taxon>Bacteria</taxon>
        <taxon>Pseudomonadati</taxon>
        <taxon>Pseudomonadota</taxon>
        <taxon>Gammaproteobacteria</taxon>
        <taxon>Vibrionales</taxon>
        <taxon>Vibrionaceae</taxon>
        <taxon>Vibrio</taxon>
    </lineage>
</organism>
<reference evidence="6 7" key="1">
    <citation type="submission" date="2014-07" db="EMBL/GenBank/DDBJ databases">
        <title>Unique and conserved regions in Vibrio harveyi and related species in comparison with the shrimp pathogen Vibrio harveyi CAIM 1792.</title>
        <authorList>
            <person name="Espinoza-Valles I."/>
            <person name="Vora G."/>
            <person name="Leekitcharoenphon P."/>
            <person name="Ussery D."/>
            <person name="Hoj L."/>
            <person name="Gomez-Gil B."/>
        </authorList>
    </citation>
    <scope>NUCLEOTIDE SEQUENCE [LARGE SCALE GENOMIC DNA]</scope>
    <source>
        <strain evidence="7">CAIM 1854 / LMG 25443</strain>
    </source>
</reference>